<gene>
    <name evidence="1" type="ORF">T12_8469</name>
</gene>
<dbReference type="EMBL" id="JYDQ01000009">
    <property type="protein sequence ID" value="KRY22476.1"/>
    <property type="molecule type" value="Genomic_DNA"/>
</dbReference>
<feature type="non-terminal residue" evidence="1">
    <location>
        <position position="1"/>
    </location>
</feature>
<evidence type="ECO:0000313" key="1">
    <source>
        <dbReference type="EMBL" id="KRY22476.1"/>
    </source>
</evidence>
<comment type="caution">
    <text evidence="1">The sequence shown here is derived from an EMBL/GenBank/DDBJ whole genome shotgun (WGS) entry which is preliminary data.</text>
</comment>
<sequence length="142" mass="16073">LNSELPLILDSHVTSRSLGQAHSPPAFVAKRRRAGVERWVSPRGHLRLALLPFLPASRFPDDIITIKRQKLQTRIVHDTPQQGFRTNNNYAPFHPSSTIVLLRSSSPNPLTVASSFFLFVIWTNRDVSSGRVCYDQKNLMID</sequence>
<accession>A0A0V1ADM5</accession>
<evidence type="ECO:0000313" key="2">
    <source>
        <dbReference type="Proteomes" id="UP000054783"/>
    </source>
</evidence>
<name>A0A0V1ADM5_9BILA</name>
<dbReference type="Proteomes" id="UP000054783">
    <property type="component" value="Unassembled WGS sequence"/>
</dbReference>
<reference evidence="1 2" key="1">
    <citation type="submission" date="2015-01" db="EMBL/GenBank/DDBJ databases">
        <title>Evolution of Trichinella species and genotypes.</title>
        <authorList>
            <person name="Korhonen P.K."/>
            <person name="Edoardo P."/>
            <person name="Giuseppe L.R."/>
            <person name="Gasser R.B."/>
        </authorList>
    </citation>
    <scope>NUCLEOTIDE SEQUENCE [LARGE SCALE GENOMIC DNA]</scope>
    <source>
        <strain evidence="1">ISS2496</strain>
    </source>
</reference>
<proteinExistence type="predicted"/>
<protein>
    <submittedName>
        <fullName evidence="1">Uncharacterized protein</fullName>
    </submittedName>
</protein>
<keyword evidence="2" id="KW-1185">Reference proteome</keyword>
<organism evidence="1 2">
    <name type="scientific">Trichinella patagoniensis</name>
    <dbReference type="NCBI Taxonomy" id="990121"/>
    <lineage>
        <taxon>Eukaryota</taxon>
        <taxon>Metazoa</taxon>
        <taxon>Ecdysozoa</taxon>
        <taxon>Nematoda</taxon>
        <taxon>Enoplea</taxon>
        <taxon>Dorylaimia</taxon>
        <taxon>Trichinellida</taxon>
        <taxon>Trichinellidae</taxon>
        <taxon>Trichinella</taxon>
    </lineage>
</organism>
<dbReference type="AlphaFoldDB" id="A0A0V1ADM5"/>